<evidence type="ECO:0000313" key="5">
    <source>
        <dbReference type="EMBL" id="NMF26576.1"/>
    </source>
</evidence>
<evidence type="ECO:0000259" key="3">
    <source>
        <dbReference type="Pfam" id="PF12892"/>
    </source>
</evidence>
<protein>
    <submittedName>
        <fullName evidence="5">Uncharacterized protein</fullName>
    </submittedName>
</protein>
<evidence type="ECO:0000259" key="4">
    <source>
        <dbReference type="Pfam" id="PF24547"/>
    </source>
</evidence>
<accession>A0A7X9Y0J9</accession>
<comment type="caution">
    <text evidence="5">The sequence shown here is derived from an EMBL/GenBank/DDBJ whole genome shotgun (WGS) entry which is preliminary data.</text>
</comment>
<keyword evidence="2" id="KW-0732">Signal</keyword>
<dbReference type="EMBL" id="JABAGR010000009">
    <property type="protein sequence ID" value="NMF26576.1"/>
    <property type="molecule type" value="Genomic_DNA"/>
</dbReference>
<name>A0A7X9Y0J9_9ACTN</name>
<dbReference type="Pfam" id="PF12892">
    <property type="entry name" value="FctA"/>
    <property type="match status" value="1"/>
</dbReference>
<keyword evidence="1" id="KW-0812">Transmembrane</keyword>
<feature type="chain" id="PRO_5031247204" evidence="2">
    <location>
        <begin position="29"/>
        <end position="338"/>
    </location>
</feature>
<dbReference type="InterPro" id="IPR022464">
    <property type="entry name" value="Strep_pil_isopept_link"/>
</dbReference>
<evidence type="ECO:0000256" key="1">
    <source>
        <dbReference type="SAM" id="Phobius"/>
    </source>
</evidence>
<evidence type="ECO:0000313" key="6">
    <source>
        <dbReference type="Proteomes" id="UP000565613"/>
    </source>
</evidence>
<dbReference type="InterPro" id="IPR038174">
    <property type="entry name" value="Strep_pil_link_sf"/>
</dbReference>
<dbReference type="AlphaFoldDB" id="A0A7X9Y0J9"/>
<dbReference type="Proteomes" id="UP000565613">
    <property type="component" value="Unassembled WGS sequence"/>
</dbReference>
<gene>
    <name evidence="5" type="ORF">HF885_09090</name>
</gene>
<dbReference type="InterPro" id="IPR055382">
    <property type="entry name" value="DUF7601"/>
</dbReference>
<dbReference type="RefSeq" id="WP_170104613.1">
    <property type="nucleotide sequence ID" value="NZ_JABAGR010000009.1"/>
</dbReference>
<evidence type="ECO:0000256" key="2">
    <source>
        <dbReference type="SAM" id="SignalP"/>
    </source>
</evidence>
<proteinExistence type="predicted"/>
<dbReference type="Pfam" id="PF24547">
    <property type="entry name" value="DUF7601"/>
    <property type="match status" value="1"/>
</dbReference>
<feature type="signal peptide" evidence="2">
    <location>
        <begin position="1"/>
        <end position="28"/>
    </location>
</feature>
<keyword evidence="1" id="KW-0472">Membrane</keyword>
<dbReference type="Gene3D" id="2.60.40.3050">
    <property type="match status" value="1"/>
</dbReference>
<feature type="domain" description="DUF7601" evidence="4">
    <location>
        <begin position="167"/>
        <end position="298"/>
    </location>
</feature>
<feature type="domain" description="Streptococcal pilin isopeptide linkage" evidence="3">
    <location>
        <begin position="84"/>
        <end position="148"/>
    </location>
</feature>
<dbReference type="Gene3D" id="2.60.40.1140">
    <property type="entry name" value="Collagen-binding surface protein Cna, B-type domain"/>
    <property type="match status" value="1"/>
</dbReference>
<reference evidence="5 6" key="1">
    <citation type="submission" date="2020-04" db="EMBL/GenBank/DDBJ databases">
        <authorList>
            <person name="Hitch T.C.A."/>
            <person name="Wylensek D."/>
            <person name="Clavel T."/>
        </authorList>
    </citation>
    <scope>NUCLEOTIDE SEQUENCE [LARGE SCALE GENOMIC DNA]</scope>
    <source>
        <strain evidence="5 6">105184</strain>
    </source>
</reference>
<organism evidence="5 6">
    <name type="scientific">Parafannyhessea umbonata</name>
    <dbReference type="NCBI Taxonomy" id="604330"/>
    <lineage>
        <taxon>Bacteria</taxon>
        <taxon>Bacillati</taxon>
        <taxon>Actinomycetota</taxon>
        <taxon>Coriobacteriia</taxon>
        <taxon>Coriobacteriales</taxon>
        <taxon>Atopobiaceae</taxon>
        <taxon>Parafannyhessea</taxon>
    </lineage>
</organism>
<sequence>MNAKLTKGLAAAAISAAMMLGAAAPALAEDAATATVNVTYTQEGMGTRPSETLNYISVNKSVEGSSKYSETEFPTLEVTGATVDSKTTSGEVTIKLPTYETVGIYKYELTPSYTVSNDAGVTYDDQKLYVTVTVQQTENGLERTVVVHRGSEDGDKTGDIALKYSTGKLTVTKKITGNLGDTNKKFDFKVELTGPEGKAINGTYHYTVPGSTEEKTITFKDGTATVTGSLANADSIVITDLPAGVTYDVSELNGEDAVAEDGTGKAADGYTLTNVEKSDKTETIAANDKDTETYTNDKSETNIDTGVLLNNAPYIAILGGAAVVAIYFVNKRRHSDMD</sequence>
<keyword evidence="1" id="KW-1133">Transmembrane helix</keyword>
<feature type="transmembrane region" description="Helical" evidence="1">
    <location>
        <begin position="312"/>
        <end position="329"/>
    </location>
</feature>